<evidence type="ECO:0000256" key="2">
    <source>
        <dbReference type="ARBA" id="ARBA00022487"/>
    </source>
</evidence>
<proteinExistence type="inferred from homology"/>
<organism evidence="9 10">
    <name type="scientific">Cladophialophora carrionii</name>
    <dbReference type="NCBI Taxonomy" id="86049"/>
    <lineage>
        <taxon>Eukaryota</taxon>
        <taxon>Fungi</taxon>
        <taxon>Dikarya</taxon>
        <taxon>Ascomycota</taxon>
        <taxon>Pezizomycotina</taxon>
        <taxon>Eurotiomycetes</taxon>
        <taxon>Chaetothyriomycetidae</taxon>
        <taxon>Chaetothyriales</taxon>
        <taxon>Herpotrichiellaceae</taxon>
        <taxon>Cladophialophora</taxon>
    </lineage>
</organism>
<dbReference type="eggNOG" id="ENOG502SH94">
    <property type="taxonomic scope" value="Eukaryota"/>
</dbReference>
<dbReference type="EC" id="3.1.1.-" evidence="8"/>
<sequence length="542" mass="57169">MSSLRRTLQPLAAVFACLYFLAIATSVAESTPCDRLTKPTIPGATVISIQSQHLPNASVLASPPLLNTNVTGLDICSVDIVLSHRDANDTVKVKVWLPSTGWNGRFLGTGGSGYAAGFFELSLAPVVTLGYAAASTDAGLSGEPYTPAAWALDGQGNVDKALLLNFASRSVHDMAVAGKAIATQYYGREPHHSYWNGCSTGGRQGLMAAQTHPEDFDGIVAGAPAIDWARYVIAEQWPQVVMREEGIYPSRCLLQAFTNASIAACDSLDGLADGIISSPQACKFDAHAMVGSTFHCEDGQEEETVTPRIVSVLAKIVAGPKGPTFTHKYALYAGAALDSLANTTTDSEGKTVGYPFFVNDAWIKYFVRKDPNFDTTTVGYASFAQLFTASQHEYGALIGGYNPDLSRFRAAGGKAIVWHGEADQLIFPAGTVEYHRMVERVVGHGNASAVAGFYRTFLAPGVDHCGAGALTGTSPGAVPVDPLAAVVAWVEKGVAPDVLDASIQSVGDDGVVVTRTRNLCPFPSRSRYRGGDAAAEGSYVCA</sequence>
<keyword evidence="6" id="KW-0106">Calcium</keyword>
<gene>
    <name evidence="9" type="ORF">CLCR_04784</name>
</gene>
<reference evidence="10" key="1">
    <citation type="submission" date="2015-07" db="EMBL/GenBank/DDBJ databases">
        <authorList>
            <person name="Teixeira M.M."/>
            <person name="Souza R.C."/>
            <person name="Almeida L.G."/>
            <person name="Vicente V.A."/>
            <person name="de Hoog S."/>
            <person name="Bocca A.L."/>
            <person name="de Almeida S.R."/>
            <person name="Vasconcelos A.T."/>
            <person name="Felipe M.S."/>
        </authorList>
    </citation>
    <scope>NUCLEOTIDE SEQUENCE [LARGE SCALE GENOMIC DNA]</scope>
    <source>
        <strain evidence="10">KSF</strain>
    </source>
</reference>
<dbReference type="VEuPathDB" id="FungiDB:G647_02783"/>
<dbReference type="OrthoDB" id="3039123at2759"/>
<keyword evidence="2" id="KW-0719">Serine esterase</keyword>
<evidence type="ECO:0000256" key="8">
    <source>
        <dbReference type="RuleBase" id="RU361238"/>
    </source>
</evidence>
<comment type="caution">
    <text evidence="9">The sequence shown here is derived from an EMBL/GenBank/DDBJ whole genome shotgun (WGS) entry which is preliminary data.</text>
</comment>
<dbReference type="GO" id="GO:0046872">
    <property type="term" value="F:metal ion binding"/>
    <property type="evidence" value="ECO:0007669"/>
    <property type="project" value="UniProtKB-KW"/>
</dbReference>
<evidence type="ECO:0000256" key="7">
    <source>
        <dbReference type="ARBA" id="ARBA00023157"/>
    </source>
</evidence>
<comment type="similarity">
    <text evidence="1 8">Belongs to the tannase family.</text>
</comment>
<name>A0A1C1CL26_9EURO</name>
<dbReference type="AlphaFoldDB" id="A0A1C1CL26"/>
<dbReference type="Pfam" id="PF07519">
    <property type="entry name" value="Tannase"/>
    <property type="match status" value="1"/>
</dbReference>
<feature type="chain" id="PRO_5008448728" description="Carboxylic ester hydrolase" evidence="8">
    <location>
        <begin position="29"/>
        <end position="542"/>
    </location>
</feature>
<keyword evidence="4 8" id="KW-0732">Signal</keyword>
<feature type="signal peptide" evidence="8">
    <location>
        <begin position="1"/>
        <end position="28"/>
    </location>
</feature>
<evidence type="ECO:0000313" key="10">
    <source>
        <dbReference type="Proteomes" id="UP000094526"/>
    </source>
</evidence>
<evidence type="ECO:0000256" key="4">
    <source>
        <dbReference type="ARBA" id="ARBA00022729"/>
    </source>
</evidence>
<dbReference type="Proteomes" id="UP000094526">
    <property type="component" value="Unassembled WGS sequence"/>
</dbReference>
<protein>
    <recommendedName>
        <fullName evidence="8">Carboxylic ester hydrolase</fullName>
        <ecNumber evidence="8">3.1.1.-</ecNumber>
    </recommendedName>
</protein>
<dbReference type="Gene3D" id="3.40.50.1820">
    <property type="entry name" value="alpha/beta hydrolase"/>
    <property type="match status" value="1"/>
</dbReference>
<dbReference type="PANTHER" id="PTHR33938">
    <property type="entry name" value="FERULOYL ESTERASE B-RELATED"/>
    <property type="match status" value="1"/>
</dbReference>
<evidence type="ECO:0000256" key="3">
    <source>
        <dbReference type="ARBA" id="ARBA00022723"/>
    </source>
</evidence>
<accession>A0A1C1CL26</accession>
<dbReference type="InterPro" id="IPR011118">
    <property type="entry name" value="Tannase/feruloyl_esterase"/>
</dbReference>
<dbReference type="EMBL" id="LGRB01000011">
    <property type="protein sequence ID" value="OCT49142.1"/>
    <property type="molecule type" value="Genomic_DNA"/>
</dbReference>
<evidence type="ECO:0000313" key="9">
    <source>
        <dbReference type="EMBL" id="OCT49142.1"/>
    </source>
</evidence>
<dbReference type="PROSITE" id="PS51257">
    <property type="entry name" value="PROKAR_LIPOPROTEIN"/>
    <property type="match status" value="1"/>
</dbReference>
<keyword evidence="10" id="KW-1185">Reference proteome</keyword>
<dbReference type="STRING" id="86049.A0A1C1CL26"/>
<evidence type="ECO:0000256" key="1">
    <source>
        <dbReference type="ARBA" id="ARBA00006249"/>
    </source>
</evidence>
<evidence type="ECO:0000256" key="6">
    <source>
        <dbReference type="ARBA" id="ARBA00022837"/>
    </source>
</evidence>
<dbReference type="GO" id="GO:0030600">
    <property type="term" value="F:feruloyl esterase activity"/>
    <property type="evidence" value="ECO:0007669"/>
    <property type="project" value="UniProtKB-ARBA"/>
</dbReference>
<keyword evidence="3" id="KW-0479">Metal-binding</keyword>
<dbReference type="VEuPathDB" id="FungiDB:CLCR_04784"/>
<dbReference type="PANTHER" id="PTHR33938:SF8">
    <property type="entry name" value="CARBOXYLIC ESTER HYDROLASE"/>
    <property type="match status" value="1"/>
</dbReference>
<dbReference type="InterPro" id="IPR029058">
    <property type="entry name" value="AB_hydrolase_fold"/>
</dbReference>
<evidence type="ECO:0000256" key="5">
    <source>
        <dbReference type="ARBA" id="ARBA00022801"/>
    </source>
</evidence>
<dbReference type="SUPFAM" id="SSF53474">
    <property type="entry name" value="alpha/beta-Hydrolases"/>
    <property type="match status" value="1"/>
</dbReference>
<keyword evidence="5 8" id="KW-0378">Hydrolase</keyword>
<keyword evidence="7" id="KW-1015">Disulfide bond</keyword>